<dbReference type="EMBL" id="CAJZBQ010000011">
    <property type="protein sequence ID" value="CAG9314213.1"/>
    <property type="molecule type" value="Genomic_DNA"/>
</dbReference>
<gene>
    <name evidence="3" type="ORF">BSTOLATCC_MIC10009</name>
</gene>
<evidence type="ECO:0008006" key="5">
    <source>
        <dbReference type="Google" id="ProtNLM"/>
    </source>
</evidence>
<evidence type="ECO:0000256" key="2">
    <source>
        <dbReference type="SAM" id="MobiDB-lite"/>
    </source>
</evidence>
<dbReference type="Proteomes" id="UP001162131">
    <property type="component" value="Unassembled WGS sequence"/>
</dbReference>
<reference evidence="3" key="1">
    <citation type="submission" date="2021-09" db="EMBL/GenBank/DDBJ databases">
        <authorList>
            <consortium name="AG Swart"/>
            <person name="Singh M."/>
            <person name="Singh A."/>
            <person name="Seah K."/>
            <person name="Emmerich C."/>
        </authorList>
    </citation>
    <scope>NUCLEOTIDE SEQUENCE</scope>
    <source>
        <strain evidence="3">ATCC30299</strain>
    </source>
</reference>
<accession>A0AAU9IM25</accession>
<evidence type="ECO:0000313" key="4">
    <source>
        <dbReference type="Proteomes" id="UP001162131"/>
    </source>
</evidence>
<dbReference type="AlphaFoldDB" id="A0AAU9IM25"/>
<keyword evidence="4" id="KW-1185">Reference proteome</keyword>
<feature type="coiled-coil region" evidence="1">
    <location>
        <begin position="236"/>
        <end position="295"/>
    </location>
</feature>
<keyword evidence="1" id="KW-0175">Coiled coil</keyword>
<organism evidence="3 4">
    <name type="scientific">Blepharisma stoltei</name>
    <dbReference type="NCBI Taxonomy" id="1481888"/>
    <lineage>
        <taxon>Eukaryota</taxon>
        <taxon>Sar</taxon>
        <taxon>Alveolata</taxon>
        <taxon>Ciliophora</taxon>
        <taxon>Postciliodesmatophora</taxon>
        <taxon>Heterotrichea</taxon>
        <taxon>Heterotrichida</taxon>
        <taxon>Blepharismidae</taxon>
        <taxon>Blepharisma</taxon>
    </lineage>
</organism>
<protein>
    <recommendedName>
        <fullName evidence="5">Translin-associated factor X-interacting protein 1 N-terminal domain-containing protein</fullName>
    </recommendedName>
</protein>
<proteinExistence type="predicted"/>
<feature type="region of interest" description="Disordered" evidence="2">
    <location>
        <begin position="1"/>
        <end position="23"/>
    </location>
</feature>
<evidence type="ECO:0000256" key="1">
    <source>
        <dbReference type="SAM" id="Coils"/>
    </source>
</evidence>
<sequence>MSLYKTFSQSCKASPQATPDNPIYHQNQSPINLTISPSSITLPKHKKNAHSTTSPYEIPLLIKKNKPKTRTKINSDFSKSFAFSKLSSSSHSLNASFIMTPDPFPNNQRGDSTDSTLSSIDKNREILALEYRLFEKINNNSPISYGKFQAYQDVWDELLLISNPLTKILVSIKKGYEEWIEYQAKELKIKADLLKSHSEDLEQEKLSVKLLTKRFKKLASENLNLNTALKDKDITIEELNVQIDMLMRSNRKIKSKLKKSTENFKKEMDKNREERDKVEQKIKELSENLQFYKNLLKSMKPETICVEEGCDNKISRKFSSQSMISNADSLNRPLTTSFSIETLNDIDRMGSDLIYSPTLNNSPDRKDFDTCVSGDTSFREQNLWENSRYQFLYKRD</sequence>
<name>A0AAU9IM25_9CILI</name>
<comment type="caution">
    <text evidence="3">The sequence shown here is derived from an EMBL/GenBank/DDBJ whole genome shotgun (WGS) entry which is preliminary data.</text>
</comment>
<evidence type="ECO:0000313" key="3">
    <source>
        <dbReference type="EMBL" id="CAG9314213.1"/>
    </source>
</evidence>